<dbReference type="PROSITE" id="PS50011">
    <property type="entry name" value="PROTEIN_KINASE_DOM"/>
    <property type="match status" value="1"/>
</dbReference>
<dbReference type="SMART" id="SM00220">
    <property type="entry name" value="S_TKc"/>
    <property type="match status" value="1"/>
</dbReference>
<keyword evidence="4" id="KW-0808">Transferase</keyword>
<dbReference type="PANTHER" id="PTHR24056">
    <property type="entry name" value="CELL DIVISION PROTEIN KINASE"/>
    <property type="match status" value="1"/>
</dbReference>
<keyword evidence="7 11" id="KW-0067">ATP-binding</keyword>
<feature type="compositionally biased region" description="Basic and acidic residues" evidence="12">
    <location>
        <begin position="449"/>
        <end position="497"/>
    </location>
</feature>
<dbReference type="PROSITE" id="PS00107">
    <property type="entry name" value="PROTEIN_KINASE_ATP"/>
    <property type="match status" value="1"/>
</dbReference>
<comment type="subcellular location">
    <subcellularLocation>
        <location evidence="1">Nucleus</location>
    </subcellularLocation>
</comment>
<feature type="domain" description="Protein kinase" evidence="13">
    <location>
        <begin position="14"/>
        <end position="316"/>
    </location>
</feature>
<gene>
    <name evidence="14 16" type="ORF">P152DRAFT_37335</name>
</gene>
<reference evidence="14 16" key="1">
    <citation type="submission" date="2020-01" db="EMBL/GenBank/DDBJ databases">
        <authorList>
            <consortium name="DOE Joint Genome Institute"/>
            <person name="Haridas S."/>
            <person name="Albert R."/>
            <person name="Binder M."/>
            <person name="Bloem J."/>
            <person name="Labutti K."/>
            <person name="Salamov A."/>
            <person name="Andreopoulos B."/>
            <person name="Baker S.E."/>
            <person name="Barry K."/>
            <person name="Bills G."/>
            <person name="Bluhm B.H."/>
            <person name="Cannon C."/>
            <person name="Castanera R."/>
            <person name="Culley D.E."/>
            <person name="Daum C."/>
            <person name="Ezra D."/>
            <person name="Gonzalez J.B."/>
            <person name="Henrissat B."/>
            <person name="Kuo A."/>
            <person name="Liang C."/>
            <person name="Lipzen A."/>
            <person name="Lutzoni F."/>
            <person name="Magnuson J."/>
            <person name="Mondo S."/>
            <person name="Nolan M."/>
            <person name="Ohm R."/>
            <person name="Pangilinan J."/>
            <person name="Park H.-J."/>
            <person name="Ramirez L."/>
            <person name="Alfaro M."/>
            <person name="Sun H."/>
            <person name="Tritt A."/>
            <person name="Yoshinaga Y."/>
            <person name="Zwiers L.-H."/>
            <person name="Turgeon B.G."/>
            <person name="Goodwin S.B."/>
            <person name="Spatafora J.W."/>
            <person name="Crous P.W."/>
            <person name="Grigoriev I.V."/>
        </authorList>
    </citation>
    <scope>NUCLEOTIDE SEQUENCE</scope>
    <source>
        <strain evidence="14 16">CBS 781.70</strain>
    </source>
</reference>
<dbReference type="InterPro" id="IPR017441">
    <property type="entry name" value="Protein_kinase_ATP_BS"/>
</dbReference>
<keyword evidence="8" id="KW-0539">Nucleus</keyword>
<protein>
    <submittedName>
        <fullName evidence="14 16">Pkinase-domain-containing protein</fullName>
    </submittedName>
</protein>
<comment type="catalytic activity">
    <reaction evidence="9">
        <text>L-threonyl-[protein] + ATP = O-phospho-L-threonyl-[protein] + ADP + H(+)</text>
        <dbReference type="Rhea" id="RHEA:46608"/>
        <dbReference type="Rhea" id="RHEA-COMP:11060"/>
        <dbReference type="Rhea" id="RHEA-COMP:11605"/>
        <dbReference type="ChEBI" id="CHEBI:15378"/>
        <dbReference type="ChEBI" id="CHEBI:30013"/>
        <dbReference type="ChEBI" id="CHEBI:30616"/>
        <dbReference type="ChEBI" id="CHEBI:61977"/>
        <dbReference type="ChEBI" id="CHEBI:456216"/>
        <dbReference type="EC" id="2.7.11.22"/>
    </reaction>
</comment>
<evidence type="ECO:0000256" key="10">
    <source>
        <dbReference type="ARBA" id="ARBA00048367"/>
    </source>
</evidence>
<keyword evidence="15" id="KW-1185">Reference proteome</keyword>
<evidence type="ECO:0000256" key="9">
    <source>
        <dbReference type="ARBA" id="ARBA00047811"/>
    </source>
</evidence>
<sequence length="539" mass="61708">MDRPYQGVSKVTTFDFIAKLGEGTFGEVWKCRDTRSKEIVALKKIIIHSEKDGFPITALREIKLLNQVSHPNLLKLMEMAVKRGVKAREKDIHYMVTPYMEHDLSGLLDNPDVDFTEGQIKSYMLQLLAGLEYLHEARIMHRDMKAANLLISNKGILQIADFGLARPYFDSPPKPGQGGGSGTHDYTALVVTRWYRPPELLMKLTKYTTAVDMWGVGCVFGEMFKRKPILVGTSDENQATLIFNLVGSPSDQNMPGWKELPGVGEVYNKIWAPTSGNLRKIFRELSTDALDLLEKLLTLDWRGRINAIDALKHPYFRTKPYPLRPHEIPRFEDSHEIDRRSVRSKPNLPPAPAGGEMGNGQNDDFFNDRGAAYSRAPGVGAAYRHHSHHSGPDGRYHMNSGRNAPRAHDRERKPHADSYVPAYSDGARVRDREPGELNRRSASLDYDDTPNRKPRQGERQYRDRDYHHVDRREPPRDRGHYREDDRDGRRHDPDRPRHASPRRHVDRAFGGGRNRSRSKSAERQRELDDRGSTTSGWRR</sequence>
<evidence type="ECO:0000256" key="12">
    <source>
        <dbReference type="SAM" id="MobiDB-lite"/>
    </source>
</evidence>
<dbReference type="FunFam" id="1.10.510.10:FF:000562">
    <property type="entry name" value="Serine/threonine-protein kinase bur1"/>
    <property type="match status" value="1"/>
</dbReference>
<dbReference type="GeneID" id="54416126"/>
<evidence type="ECO:0000313" key="14">
    <source>
        <dbReference type="EMBL" id="KAF1811910.1"/>
    </source>
</evidence>
<dbReference type="Gene3D" id="3.30.200.20">
    <property type="entry name" value="Phosphorylase Kinase, domain 1"/>
    <property type="match status" value="1"/>
</dbReference>
<name>A0A6G1G1V8_9PEZI</name>
<evidence type="ECO:0000256" key="4">
    <source>
        <dbReference type="ARBA" id="ARBA00022679"/>
    </source>
</evidence>
<keyword evidence="3" id="KW-0723">Serine/threonine-protein kinase</keyword>
<comment type="similarity">
    <text evidence="2">Belongs to the protein kinase superfamily. CMGC Ser/Thr protein kinase family. CDC2/CDKX subfamily.</text>
</comment>
<evidence type="ECO:0000256" key="3">
    <source>
        <dbReference type="ARBA" id="ARBA00022527"/>
    </source>
</evidence>
<feature type="binding site" evidence="11">
    <location>
        <position position="43"/>
    </location>
    <ligand>
        <name>ATP</name>
        <dbReference type="ChEBI" id="CHEBI:30616"/>
    </ligand>
</feature>
<feature type="compositionally biased region" description="Basic and acidic residues" evidence="12">
    <location>
        <begin position="427"/>
        <end position="439"/>
    </location>
</feature>
<feature type="compositionally biased region" description="Basic and acidic residues" evidence="12">
    <location>
        <begin position="519"/>
        <end position="531"/>
    </location>
</feature>
<dbReference type="InterPro" id="IPR011009">
    <property type="entry name" value="Kinase-like_dom_sf"/>
</dbReference>
<dbReference type="EMBL" id="ML975159">
    <property type="protein sequence ID" value="KAF1811910.1"/>
    <property type="molecule type" value="Genomic_DNA"/>
</dbReference>
<accession>A0A6G1G1V8</accession>
<proteinExistence type="inferred from homology"/>
<feature type="compositionally biased region" description="Basic and acidic residues" evidence="12">
    <location>
        <begin position="327"/>
        <end position="341"/>
    </location>
</feature>
<dbReference type="GO" id="GO:0005634">
    <property type="term" value="C:nucleus"/>
    <property type="evidence" value="ECO:0007669"/>
    <property type="project" value="UniProtKB-SubCell"/>
</dbReference>
<dbReference type="PROSITE" id="PS00108">
    <property type="entry name" value="PROTEIN_KINASE_ST"/>
    <property type="match status" value="1"/>
</dbReference>
<feature type="region of interest" description="Disordered" evidence="12">
    <location>
        <begin position="327"/>
        <end position="539"/>
    </location>
</feature>
<evidence type="ECO:0000256" key="6">
    <source>
        <dbReference type="ARBA" id="ARBA00022777"/>
    </source>
</evidence>
<dbReference type="InterPro" id="IPR000719">
    <property type="entry name" value="Prot_kinase_dom"/>
</dbReference>
<keyword evidence="5 11" id="KW-0547">Nucleotide-binding</keyword>
<dbReference type="Gene3D" id="1.10.510.10">
    <property type="entry name" value="Transferase(Phosphotransferase) domain 1"/>
    <property type="match status" value="1"/>
</dbReference>
<dbReference type="GO" id="GO:0004693">
    <property type="term" value="F:cyclin-dependent protein serine/threonine kinase activity"/>
    <property type="evidence" value="ECO:0007669"/>
    <property type="project" value="UniProtKB-EC"/>
</dbReference>
<evidence type="ECO:0000256" key="11">
    <source>
        <dbReference type="PROSITE-ProRule" id="PRU10141"/>
    </source>
</evidence>
<reference evidence="16" key="2">
    <citation type="submission" date="2020-04" db="EMBL/GenBank/DDBJ databases">
        <authorList>
            <consortium name="NCBI Genome Project"/>
        </authorList>
    </citation>
    <scope>NUCLEOTIDE SEQUENCE</scope>
    <source>
        <strain evidence="16">CBS 781.70</strain>
    </source>
</reference>
<evidence type="ECO:0000259" key="13">
    <source>
        <dbReference type="PROSITE" id="PS50011"/>
    </source>
</evidence>
<dbReference type="AlphaFoldDB" id="A0A6G1G1V8"/>
<evidence type="ECO:0000256" key="7">
    <source>
        <dbReference type="ARBA" id="ARBA00022840"/>
    </source>
</evidence>
<comment type="catalytic activity">
    <reaction evidence="10">
        <text>L-seryl-[protein] + ATP = O-phospho-L-seryl-[protein] + ADP + H(+)</text>
        <dbReference type="Rhea" id="RHEA:17989"/>
        <dbReference type="Rhea" id="RHEA-COMP:9863"/>
        <dbReference type="Rhea" id="RHEA-COMP:11604"/>
        <dbReference type="ChEBI" id="CHEBI:15378"/>
        <dbReference type="ChEBI" id="CHEBI:29999"/>
        <dbReference type="ChEBI" id="CHEBI:30616"/>
        <dbReference type="ChEBI" id="CHEBI:83421"/>
        <dbReference type="ChEBI" id="CHEBI:456216"/>
        <dbReference type="EC" id="2.7.11.22"/>
    </reaction>
</comment>
<dbReference type="InterPro" id="IPR050108">
    <property type="entry name" value="CDK"/>
</dbReference>
<dbReference type="Proteomes" id="UP000504638">
    <property type="component" value="Unplaced"/>
</dbReference>
<dbReference type="RefSeq" id="XP_033533541.1">
    <property type="nucleotide sequence ID" value="XM_033675556.1"/>
</dbReference>
<feature type="compositionally biased region" description="Basic and acidic residues" evidence="12">
    <location>
        <begin position="406"/>
        <end position="416"/>
    </location>
</feature>
<dbReference type="Pfam" id="PF00069">
    <property type="entry name" value="Pkinase"/>
    <property type="match status" value="1"/>
</dbReference>
<keyword evidence="6 14" id="KW-0418">Kinase</keyword>
<evidence type="ECO:0000256" key="8">
    <source>
        <dbReference type="ARBA" id="ARBA00023242"/>
    </source>
</evidence>
<evidence type="ECO:0000256" key="5">
    <source>
        <dbReference type="ARBA" id="ARBA00022741"/>
    </source>
</evidence>
<evidence type="ECO:0000313" key="15">
    <source>
        <dbReference type="Proteomes" id="UP000504638"/>
    </source>
</evidence>
<evidence type="ECO:0000313" key="16">
    <source>
        <dbReference type="RefSeq" id="XP_033533541.1"/>
    </source>
</evidence>
<dbReference type="SUPFAM" id="SSF56112">
    <property type="entry name" value="Protein kinase-like (PK-like)"/>
    <property type="match status" value="1"/>
</dbReference>
<dbReference type="PANTHER" id="PTHR24056:SF233">
    <property type="entry name" value="CYCLIN-DEPENDENT KINASE 9"/>
    <property type="match status" value="1"/>
</dbReference>
<reference evidence="16" key="3">
    <citation type="submission" date="2025-04" db="UniProtKB">
        <authorList>
            <consortium name="RefSeq"/>
        </authorList>
    </citation>
    <scope>IDENTIFICATION</scope>
    <source>
        <strain evidence="16">CBS 781.70</strain>
    </source>
</reference>
<evidence type="ECO:0000256" key="1">
    <source>
        <dbReference type="ARBA" id="ARBA00004123"/>
    </source>
</evidence>
<dbReference type="InterPro" id="IPR008271">
    <property type="entry name" value="Ser/Thr_kinase_AS"/>
</dbReference>
<dbReference type="OrthoDB" id="28397at2759"/>
<organism evidence="14">
    <name type="scientific">Eremomyces bilateralis CBS 781.70</name>
    <dbReference type="NCBI Taxonomy" id="1392243"/>
    <lineage>
        <taxon>Eukaryota</taxon>
        <taxon>Fungi</taxon>
        <taxon>Dikarya</taxon>
        <taxon>Ascomycota</taxon>
        <taxon>Pezizomycotina</taxon>
        <taxon>Dothideomycetes</taxon>
        <taxon>Dothideomycetes incertae sedis</taxon>
        <taxon>Eremomycetales</taxon>
        <taxon>Eremomycetaceae</taxon>
        <taxon>Eremomyces</taxon>
    </lineage>
</organism>
<dbReference type="GO" id="GO:0005524">
    <property type="term" value="F:ATP binding"/>
    <property type="evidence" value="ECO:0007669"/>
    <property type="project" value="UniProtKB-UniRule"/>
</dbReference>
<evidence type="ECO:0000256" key="2">
    <source>
        <dbReference type="ARBA" id="ARBA00006485"/>
    </source>
</evidence>